<accession>A0A1E3QQH0</accession>
<evidence type="ECO:0000313" key="1">
    <source>
        <dbReference type="EMBL" id="ODQ79910.1"/>
    </source>
</evidence>
<name>A0A1E3QQH0_9ASCO</name>
<protein>
    <submittedName>
        <fullName evidence="1">Uncharacterized protein</fullName>
    </submittedName>
</protein>
<dbReference type="AlphaFoldDB" id="A0A1E3QQH0"/>
<gene>
    <name evidence="1" type="ORF">BABINDRAFT_161577</name>
</gene>
<dbReference type="EMBL" id="KV454431">
    <property type="protein sequence ID" value="ODQ79910.1"/>
    <property type="molecule type" value="Genomic_DNA"/>
</dbReference>
<dbReference type="Proteomes" id="UP000094336">
    <property type="component" value="Unassembled WGS sequence"/>
</dbReference>
<dbReference type="GeneID" id="30146737"/>
<sequence>MSKGSHKEEALSFFTTAVRGFPLLHCSSDEKVLLAVTEVVYKDFSYFSMSAGHTLNRCI</sequence>
<keyword evidence="2" id="KW-1185">Reference proteome</keyword>
<evidence type="ECO:0000313" key="2">
    <source>
        <dbReference type="Proteomes" id="UP000094336"/>
    </source>
</evidence>
<proteinExistence type="predicted"/>
<reference evidence="2" key="1">
    <citation type="submission" date="2016-05" db="EMBL/GenBank/DDBJ databases">
        <title>Comparative genomics of biotechnologically important yeasts.</title>
        <authorList>
            <consortium name="DOE Joint Genome Institute"/>
            <person name="Riley R."/>
            <person name="Haridas S."/>
            <person name="Wolfe K.H."/>
            <person name="Lopes M.R."/>
            <person name="Hittinger C.T."/>
            <person name="Goker M."/>
            <person name="Salamov A."/>
            <person name="Wisecaver J."/>
            <person name="Long T.M."/>
            <person name="Aerts A.L."/>
            <person name="Barry K."/>
            <person name="Choi C."/>
            <person name="Clum A."/>
            <person name="Coughlan A.Y."/>
            <person name="Deshpande S."/>
            <person name="Douglass A.P."/>
            <person name="Hanson S.J."/>
            <person name="Klenk H.-P."/>
            <person name="Labutti K."/>
            <person name="Lapidus A."/>
            <person name="Lindquist E."/>
            <person name="Lipzen A."/>
            <person name="Meier-Kolthoff J.P."/>
            <person name="Ohm R.A."/>
            <person name="Otillar R.P."/>
            <person name="Pangilinan J."/>
            <person name="Peng Y."/>
            <person name="Rokas A."/>
            <person name="Rosa C.A."/>
            <person name="Scheuner C."/>
            <person name="Sibirny A.A."/>
            <person name="Slot J.C."/>
            <person name="Stielow J.B."/>
            <person name="Sun H."/>
            <person name="Kurtzman C.P."/>
            <person name="Blackwell M."/>
            <person name="Grigoriev I.V."/>
            <person name="Jeffries T.W."/>
        </authorList>
    </citation>
    <scope>NUCLEOTIDE SEQUENCE [LARGE SCALE GENOMIC DNA]</scope>
    <source>
        <strain evidence="2">NRRL Y-12698</strain>
    </source>
</reference>
<organism evidence="1 2">
    <name type="scientific">Babjeviella inositovora NRRL Y-12698</name>
    <dbReference type="NCBI Taxonomy" id="984486"/>
    <lineage>
        <taxon>Eukaryota</taxon>
        <taxon>Fungi</taxon>
        <taxon>Dikarya</taxon>
        <taxon>Ascomycota</taxon>
        <taxon>Saccharomycotina</taxon>
        <taxon>Pichiomycetes</taxon>
        <taxon>Serinales incertae sedis</taxon>
        <taxon>Babjeviella</taxon>
    </lineage>
</organism>
<dbReference type="RefSeq" id="XP_018985238.1">
    <property type="nucleotide sequence ID" value="XM_019128884.1"/>
</dbReference>